<proteinExistence type="predicted"/>
<dbReference type="AlphaFoldDB" id="A0A6H2A3S5"/>
<sequence length="148" mass="17240">MIIKHKAKIVDGKIVASKLSRFKQDLIDLEGKEVWISIEKFKKFRSDQQNRALHLYFNLLAEELNQHGMDMKHFLKVDISWSGLMVKELLWKPLQKIHLGEKSTTKLKTEDINKIYDILNRVISERSGGNINVAFPSIESLSEEDFKD</sequence>
<reference evidence="1" key="1">
    <citation type="submission" date="2020-03" db="EMBL/GenBank/DDBJ databases">
        <title>The deep terrestrial virosphere.</title>
        <authorList>
            <person name="Holmfeldt K."/>
            <person name="Nilsson E."/>
            <person name="Simone D."/>
            <person name="Lopez-Fernandez M."/>
            <person name="Wu X."/>
            <person name="de Brujin I."/>
            <person name="Lundin D."/>
            <person name="Andersson A."/>
            <person name="Bertilsson S."/>
            <person name="Dopson M."/>
        </authorList>
    </citation>
    <scope>NUCLEOTIDE SEQUENCE</scope>
    <source>
        <strain evidence="1">TM448A04661</strain>
    </source>
</reference>
<dbReference type="Gene3D" id="1.10.3790.10">
    <property type="entry name" value="NinB"/>
    <property type="match status" value="1"/>
</dbReference>
<dbReference type="EMBL" id="MT144500">
    <property type="protein sequence ID" value="QJA54369.1"/>
    <property type="molecule type" value="Genomic_DNA"/>
</dbReference>
<evidence type="ECO:0000313" key="1">
    <source>
        <dbReference type="EMBL" id="QJA54369.1"/>
    </source>
</evidence>
<gene>
    <name evidence="1" type="ORF">TM448A04661_0010</name>
</gene>
<dbReference type="InterPro" id="IPR036619">
    <property type="entry name" value="NinB_sf"/>
</dbReference>
<name>A0A6H2A3S5_9ZZZZ</name>
<organism evidence="1">
    <name type="scientific">viral metagenome</name>
    <dbReference type="NCBI Taxonomy" id="1070528"/>
    <lineage>
        <taxon>unclassified sequences</taxon>
        <taxon>metagenomes</taxon>
        <taxon>organismal metagenomes</taxon>
    </lineage>
</organism>
<accession>A0A6H2A3S5</accession>
<protein>
    <submittedName>
        <fullName evidence="1">Uncharacterized protein</fullName>
    </submittedName>
</protein>